<sequence length="927" mass="104060">MYFTGCWPGCCCAKNLKSTTKNKNTMADSSTLLGHPILEGWMLKKKRKKMQGFARRYFYLSQEPAVLSYSFSPNSRIRDSVLIKLASISISRKSRSIHIDSGGSLVMHIKTLSDPDFLRWTQTLQSLVTNGNLKECQRRPRQNPRTSTAKALPRYSEFNRSDGGPSLRPVELSNLYHSVAKMQAPLSMLEEVQNDLRELLFPASPSTEPLAPPQSNTPARSRSPPPPPSPLPAAAAVAPPTPQLSYTPPNPSPKLQYTTPKGKKPNPFKHYSHHRIPNSADSHKVFQTINEAVTQLKTEHLNLIDLINTHRTSIVTDQPSQLTQINTRTAPTNMTWNSRPSISSFSTISEYVSPLSSAGSQLAMRRRSSTVTKTSQRLLLEEEEAAAAAAERVSYQVIGPSDESEVDDSEDDTIFHDAPDHNLVFVDLDLYNNGHDTEAELTGPIDLSGSGDESDGSSSSPEEDNNDDDHDHIRPNSHSRSSSDHRRSTPKQNPTSTKVDSLQLTHNLPDQSSSSLNLSAPSLTVKRRTTLPSPVCGDEFSIFSMLKKNVGKDLSQISFPISFNEPISATQKICEECEYVDELLSKAVKINSDPLERLMYIASFVVSGFCHTKTRAIRKPFNPMLGETYECIRPEKGLKFISEKVVHHPPMIAAYAEGKNWKLEINSSARQKFWGQSLEIIPEGLNRLTIFNSDNREDMDVYEWDKPSSFVRNLVSGTKYLEHIGKVTISKQNSKGEKATIEFKPGSTFGGEGSRNKVEIKVYDHTGKIAINVSGKWDSYLTRSDTNREIFKANPLPLKSIEFYGLTQFAIELNELTPDLITFDPSGKTIEDDPEGFLKNVKTVLPSTDSRLRPDLRLYENGMVDRADQVKLTLEENQRNRRKLDQFDGVLPVWFQLDQDDKSWIYKGGYFENRATENPEWKDLDLF</sequence>
<reference evidence="2" key="1">
    <citation type="journal article" date="2018" name="BMC Genomics">
        <title>Genomic insights into host adaptation between the wheat stripe rust pathogen (Puccinia striiformis f. sp. tritici) and the barley stripe rust pathogen (Puccinia striiformis f. sp. hordei).</title>
        <authorList>
            <person name="Xia C."/>
            <person name="Wang M."/>
            <person name="Yin C."/>
            <person name="Cornejo O.E."/>
            <person name="Hulbert S.H."/>
            <person name="Chen X."/>
        </authorList>
    </citation>
    <scope>NUCLEOTIDE SEQUENCE [LARGE SCALE GENOMIC DNA]</scope>
    <source>
        <strain evidence="2">93-210</strain>
    </source>
</reference>
<evidence type="ECO:0000313" key="1">
    <source>
        <dbReference type="EMBL" id="KAI7935379.1"/>
    </source>
</evidence>
<evidence type="ECO:0000313" key="2">
    <source>
        <dbReference type="Proteomes" id="UP001060170"/>
    </source>
</evidence>
<accession>A0ACC0DPA4</accession>
<keyword evidence="2" id="KW-1185">Reference proteome</keyword>
<dbReference type="EMBL" id="CM045882">
    <property type="protein sequence ID" value="KAI7935379.1"/>
    <property type="molecule type" value="Genomic_DNA"/>
</dbReference>
<reference evidence="2" key="2">
    <citation type="journal article" date="2018" name="Mol. Plant Microbe Interact.">
        <title>Genome sequence resources for the wheat stripe rust pathogen (Puccinia striiformis f. sp. tritici) and the barley stripe rust pathogen (Puccinia striiformis f. sp. hordei).</title>
        <authorList>
            <person name="Xia C."/>
            <person name="Wang M."/>
            <person name="Yin C."/>
            <person name="Cornejo O.E."/>
            <person name="Hulbert S.H."/>
            <person name="Chen X."/>
        </authorList>
    </citation>
    <scope>NUCLEOTIDE SEQUENCE [LARGE SCALE GENOMIC DNA]</scope>
    <source>
        <strain evidence="2">93-210</strain>
    </source>
</reference>
<dbReference type="Proteomes" id="UP001060170">
    <property type="component" value="Chromosome 18"/>
</dbReference>
<comment type="caution">
    <text evidence="1">The sequence shown here is derived from an EMBL/GenBank/DDBJ whole genome shotgun (WGS) entry which is preliminary data.</text>
</comment>
<proteinExistence type="predicted"/>
<reference evidence="1 2" key="3">
    <citation type="journal article" date="2022" name="Microbiol. Spectr.">
        <title>Folding features and dynamics of 3D genome architecture in plant fungal pathogens.</title>
        <authorList>
            <person name="Xia C."/>
        </authorList>
    </citation>
    <scope>NUCLEOTIDE SEQUENCE [LARGE SCALE GENOMIC DNA]</scope>
    <source>
        <strain evidence="1 2">93-210</strain>
    </source>
</reference>
<name>A0ACC0DPA4_9BASI</name>
<gene>
    <name evidence="1" type="ORF">MJO28_016250</name>
</gene>
<organism evidence="1 2">
    <name type="scientific">Puccinia striiformis f. sp. tritici</name>
    <dbReference type="NCBI Taxonomy" id="168172"/>
    <lineage>
        <taxon>Eukaryota</taxon>
        <taxon>Fungi</taxon>
        <taxon>Dikarya</taxon>
        <taxon>Basidiomycota</taxon>
        <taxon>Pucciniomycotina</taxon>
        <taxon>Pucciniomycetes</taxon>
        <taxon>Pucciniales</taxon>
        <taxon>Pucciniaceae</taxon>
        <taxon>Puccinia</taxon>
    </lineage>
</organism>
<protein>
    <submittedName>
        <fullName evidence="1">Uncharacterized protein</fullName>
    </submittedName>
</protein>